<name>A0ABN3T6K8_9ACTN</name>
<reference evidence="1 2" key="1">
    <citation type="journal article" date="2019" name="Int. J. Syst. Evol. Microbiol.">
        <title>The Global Catalogue of Microorganisms (GCM) 10K type strain sequencing project: providing services to taxonomists for standard genome sequencing and annotation.</title>
        <authorList>
            <consortium name="The Broad Institute Genomics Platform"/>
            <consortium name="The Broad Institute Genome Sequencing Center for Infectious Disease"/>
            <person name="Wu L."/>
            <person name="Ma J."/>
        </authorList>
    </citation>
    <scope>NUCLEOTIDE SEQUENCE [LARGE SCALE GENOMIC DNA]</scope>
    <source>
        <strain evidence="1 2">JCM 16374</strain>
    </source>
</reference>
<evidence type="ECO:0000313" key="2">
    <source>
        <dbReference type="Proteomes" id="UP001500994"/>
    </source>
</evidence>
<keyword evidence="2" id="KW-1185">Reference proteome</keyword>
<proteinExistence type="predicted"/>
<comment type="caution">
    <text evidence="1">The sequence shown here is derived from an EMBL/GenBank/DDBJ whole genome shotgun (WGS) entry which is preliminary data.</text>
</comment>
<protein>
    <submittedName>
        <fullName evidence="1">Uncharacterized protein</fullName>
    </submittedName>
</protein>
<gene>
    <name evidence="1" type="ORF">GCM10009864_81440</name>
</gene>
<evidence type="ECO:0000313" key="1">
    <source>
        <dbReference type="EMBL" id="GAA2694344.1"/>
    </source>
</evidence>
<organism evidence="1 2">
    <name type="scientific">Streptomyces lunalinharesii</name>
    <dbReference type="NCBI Taxonomy" id="333384"/>
    <lineage>
        <taxon>Bacteria</taxon>
        <taxon>Bacillati</taxon>
        <taxon>Actinomycetota</taxon>
        <taxon>Actinomycetes</taxon>
        <taxon>Kitasatosporales</taxon>
        <taxon>Streptomycetaceae</taxon>
        <taxon>Streptomyces</taxon>
    </lineage>
</organism>
<dbReference type="Proteomes" id="UP001500994">
    <property type="component" value="Unassembled WGS sequence"/>
</dbReference>
<dbReference type="RefSeq" id="WP_344585099.1">
    <property type="nucleotide sequence ID" value="NZ_BAAARK010000072.1"/>
</dbReference>
<accession>A0ABN3T6K8</accession>
<dbReference type="EMBL" id="BAAARK010000072">
    <property type="protein sequence ID" value="GAA2694344.1"/>
    <property type="molecule type" value="Genomic_DNA"/>
</dbReference>
<sequence>MIGGVPVEPGQQIVQVGGGEPPLEWLCRGVVAVFECSESVSDLVEVCEVVGRDNLALLDGGEDLS</sequence>